<dbReference type="PANTHER" id="PTHR24372">
    <property type="entry name" value="GLYCOPROTEIN HORMONE RECEPTOR"/>
    <property type="match status" value="1"/>
</dbReference>
<protein>
    <submittedName>
        <fullName evidence="18">Leucine rich repeat containing G protein-coupled receptor 6</fullName>
    </submittedName>
</protein>
<dbReference type="PRINTS" id="PR00237">
    <property type="entry name" value="GPCRRHODOPSN"/>
</dbReference>
<feature type="domain" description="G-protein coupled receptors family 1 profile" evidence="17">
    <location>
        <begin position="455"/>
        <end position="702"/>
    </location>
</feature>
<dbReference type="FunFam" id="1.20.1070.10:FF:000028">
    <property type="entry name" value="leucine-rich repeat-containing G-protein coupled receptor 4 isoform X1"/>
    <property type="match status" value="1"/>
</dbReference>
<keyword evidence="9 15" id="KW-0472">Membrane</keyword>
<evidence type="ECO:0000256" key="7">
    <source>
        <dbReference type="ARBA" id="ARBA00022989"/>
    </source>
</evidence>
<evidence type="ECO:0000313" key="19">
    <source>
        <dbReference type="Proteomes" id="UP000694567"/>
    </source>
</evidence>
<dbReference type="SUPFAM" id="SSF81321">
    <property type="entry name" value="Family A G protein-coupled receptor-like"/>
    <property type="match status" value="1"/>
</dbReference>
<dbReference type="PROSITE" id="PS51450">
    <property type="entry name" value="LRR"/>
    <property type="match status" value="1"/>
</dbReference>
<keyword evidence="8" id="KW-0297">G-protein coupled receptor</keyword>
<evidence type="ECO:0000256" key="5">
    <source>
        <dbReference type="ARBA" id="ARBA00022729"/>
    </source>
</evidence>
<keyword evidence="7 15" id="KW-1133">Transmembrane helix</keyword>
<dbReference type="InterPro" id="IPR000372">
    <property type="entry name" value="LRRNT"/>
</dbReference>
<feature type="transmembrane region" description="Helical" evidence="15">
    <location>
        <begin position="439"/>
        <end position="463"/>
    </location>
</feature>
<dbReference type="GO" id="GO:0005886">
    <property type="term" value="C:plasma membrane"/>
    <property type="evidence" value="ECO:0007669"/>
    <property type="project" value="UniProtKB-SubCell"/>
</dbReference>
<dbReference type="GO" id="GO:0016500">
    <property type="term" value="F:protein-hormone receptor activity"/>
    <property type="evidence" value="ECO:0007669"/>
    <property type="project" value="InterPro"/>
</dbReference>
<accession>A0A8C0EH53</accession>
<evidence type="ECO:0000256" key="6">
    <source>
        <dbReference type="ARBA" id="ARBA00022737"/>
    </source>
</evidence>
<evidence type="ECO:0000256" key="10">
    <source>
        <dbReference type="ARBA" id="ARBA00023157"/>
    </source>
</evidence>
<dbReference type="SMART" id="SM00369">
    <property type="entry name" value="LRR_TYP"/>
    <property type="match status" value="4"/>
</dbReference>
<dbReference type="InterPro" id="IPR017452">
    <property type="entry name" value="GPCR_Rhodpsn_7TM"/>
</dbReference>
<reference evidence="18" key="1">
    <citation type="submission" date="2025-08" db="UniProtKB">
        <authorList>
            <consortium name="Ensembl"/>
        </authorList>
    </citation>
    <scope>IDENTIFICATION</scope>
</reference>
<evidence type="ECO:0000256" key="14">
    <source>
        <dbReference type="SAM" id="MobiDB-lite"/>
    </source>
</evidence>
<dbReference type="GO" id="GO:0009755">
    <property type="term" value="P:hormone-mediated signaling pathway"/>
    <property type="evidence" value="ECO:0007669"/>
    <property type="project" value="TreeGrafter"/>
</dbReference>
<evidence type="ECO:0000256" key="11">
    <source>
        <dbReference type="ARBA" id="ARBA00023170"/>
    </source>
</evidence>
<dbReference type="PRINTS" id="PR00373">
    <property type="entry name" value="GLYCHORMONER"/>
</dbReference>
<feature type="chain" id="PRO_5034049942" evidence="16">
    <location>
        <begin position="21"/>
        <end position="837"/>
    </location>
</feature>
<feature type="region of interest" description="Disordered" evidence="14">
    <location>
        <begin position="818"/>
        <end position="837"/>
    </location>
</feature>
<feature type="transmembrane region" description="Helical" evidence="15">
    <location>
        <begin position="563"/>
        <end position="583"/>
    </location>
</feature>
<name>A0A8C0EH53_BUBBB</name>
<keyword evidence="12" id="KW-0325">Glycoprotein</keyword>
<sequence>APHSLVHSCTLTFQLQLGLAASQGAVPSCPPQCHCEEDGIMLSVDCSELGLSEVPANLSPLTAYLRLDANLISVVPEKSFEGLLSLRHLWLDDNALTEIPVQALNHLPALQAMTLALNQIWHIPDYAFQNLSSLVVLHLHNNRIQSLGANGFDGLHSLETLKEGVSNPFSSINIKIFVSPNSGFHNNNIKAIPENAFVGNPLLQTIHFYDNPIQFVGQSAFQYLPKLHTLSLNGATDIREFPDLKGTTSLEVVQAVSVRTTFAVLCSWLSSALPLPGHSPLCFVSPLWLLKAAFLSVNTTVSKTLTAISLCFSFARDLTDNQLVTLPLDGLGGLTHLKLQGNPALSEPFTKEILEVPYAYQCCAYGSCSSFFKMSNQLEAEDMSPEEEDPHKRTMELFPDDLDADDLQLDLEESKLHPTIQCTPSPGPFKPCDHLFESWIIRLGVWVIVLVSVLCNGLVILAVFASPSYLSPVKFIIGSIAGANMLTGIYCSMLALVDALTYGQFAKYGARWETGAGCRVTGFLSVFASEAAIFLLTLAAVQCSISVSCVRGYGKSSLGKVKAAAVCCLLLSSVAAVLPLFSIGEYGASPLCLPYPIPDGKPATLGFTVALVMTNMLCFLTITGTYIRLYCNLLKGEFSAVWDCAMVKHVAWLIFTNCLLYCPVAFLSFSSTLNLFLITPEVIKSVLLVVLPLPACLNPLLYLLFNPHFRDDLRLLIQKGQDKGSYTQSCEVDDMEKSSYDSTQALVSFSDIDHIFETPDSLGVHPILDSYSFPSMTLVPCQQRVGTRGKDRGFSEHCPCLNDSEVLITSESRDPASSSLRITFFPSPPTPPYTSHL</sequence>
<dbReference type="InterPro" id="IPR001611">
    <property type="entry name" value="Leu-rich_rpt"/>
</dbReference>
<dbReference type="Pfam" id="PF00001">
    <property type="entry name" value="7tm_1"/>
    <property type="match status" value="1"/>
</dbReference>
<feature type="compositionally biased region" description="Pro residues" evidence="14">
    <location>
        <begin position="826"/>
        <end position="837"/>
    </location>
</feature>
<keyword evidence="4 15" id="KW-0812">Transmembrane</keyword>
<dbReference type="InterPro" id="IPR000276">
    <property type="entry name" value="GPCR_Rhodpsn"/>
</dbReference>
<evidence type="ECO:0000256" key="3">
    <source>
        <dbReference type="ARBA" id="ARBA00022614"/>
    </source>
</evidence>
<evidence type="ECO:0000256" key="4">
    <source>
        <dbReference type="ARBA" id="ARBA00022692"/>
    </source>
</evidence>
<evidence type="ECO:0000259" key="17">
    <source>
        <dbReference type="PROSITE" id="PS50262"/>
    </source>
</evidence>
<evidence type="ECO:0000256" key="12">
    <source>
        <dbReference type="ARBA" id="ARBA00023180"/>
    </source>
</evidence>
<keyword evidence="10" id="KW-1015">Disulfide bond</keyword>
<dbReference type="SMART" id="SM00013">
    <property type="entry name" value="LRRNT"/>
    <property type="match status" value="1"/>
</dbReference>
<evidence type="ECO:0000313" key="18">
    <source>
        <dbReference type="Ensembl" id="ENSBOBP00000003082.1"/>
    </source>
</evidence>
<dbReference type="AlphaFoldDB" id="A0A8C0EH53"/>
<dbReference type="Gene3D" id="1.20.1070.10">
    <property type="entry name" value="Rhodopsin 7-helix transmembrane proteins"/>
    <property type="match status" value="1"/>
</dbReference>
<dbReference type="PROSITE" id="PS50262">
    <property type="entry name" value="G_PROTEIN_RECEP_F1_2"/>
    <property type="match status" value="1"/>
</dbReference>
<keyword evidence="5 16" id="KW-0732">Signal</keyword>
<feature type="signal peptide" evidence="16">
    <location>
        <begin position="1"/>
        <end position="20"/>
    </location>
</feature>
<keyword evidence="19" id="KW-1185">Reference proteome</keyword>
<dbReference type="InterPro" id="IPR003591">
    <property type="entry name" value="Leu-rich_rpt_typical-subtyp"/>
</dbReference>
<feature type="transmembrane region" description="Helical" evidence="15">
    <location>
        <begin position="531"/>
        <end position="551"/>
    </location>
</feature>
<evidence type="ECO:0000256" key="13">
    <source>
        <dbReference type="ARBA" id="ARBA00023224"/>
    </source>
</evidence>
<dbReference type="Ensembl" id="ENSBOBT00000003169.1">
    <property type="protein sequence ID" value="ENSBOBP00000003082.1"/>
    <property type="gene ID" value="ENSBOBG00000002082.1"/>
</dbReference>
<reference evidence="18" key="2">
    <citation type="submission" date="2025-09" db="UniProtKB">
        <authorList>
            <consortium name="Ensembl"/>
        </authorList>
    </citation>
    <scope>IDENTIFICATION</scope>
</reference>
<evidence type="ECO:0000256" key="16">
    <source>
        <dbReference type="SAM" id="SignalP"/>
    </source>
</evidence>
<evidence type="ECO:0000256" key="9">
    <source>
        <dbReference type="ARBA" id="ARBA00023136"/>
    </source>
</evidence>
<dbReference type="GO" id="GO:0007189">
    <property type="term" value="P:adenylate cyclase-activating G protein-coupled receptor signaling pathway"/>
    <property type="evidence" value="ECO:0007669"/>
    <property type="project" value="TreeGrafter"/>
</dbReference>
<comment type="subcellular location">
    <subcellularLocation>
        <location evidence="1">Cell membrane</location>
        <topology evidence="1">Multi-pass membrane protein</topology>
    </subcellularLocation>
</comment>
<feature type="transmembrane region" description="Helical" evidence="15">
    <location>
        <begin position="475"/>
        <end position="497"/>
    </location>
</feature>
<keyword evidence="6" id="KW-0677">Repeat</keyword>
<dbReference type="PANTHER" id="PTHR24372:SF73">
    <property type="entry name" value="LEUCINE RICH REPEAT CONTAINING G PROTEIN-COUPLED RECEPTOR 6"/>
    <property type="match status" value="1"/>
</dbReference>
<evidence type="ECO:0000256" key="1">
    <source>
        <dbReference type="ARBA" id="ARBA00004651"/>
    </source>
</evidence>
<evidence type="ECO:0000256" key="15">
    <source>
        <dbReference type="SAM" id="Phobius"/>
    </source>
</evidence>
<keyword evidence="13" id="KW-0807">Transducer</keyword>
<keyword evidence="2" id="KW-1003">Cell membrane</keyword>
<dbReference type="InterPro" id="IPR002131">
    <property type="entry name" value="Gphrmn_rcpt_fam"/>
</dbReference>
<dbReference type="Pfam" id="PF01462">
    <property type="entry name" value="LRRNT"/>
    <property type="match status" value="1"/>
</dbReference>
<organism evidence="18 19">
    <name type="scientific">Bubo bubo</name>
    <name type="common">Eurasian eagle-owl</name>
    <name type="synonym">Strix bubo</name>
    <dbReference type="NCBI Taxonomy" id="30461"/>
    <lineage>
        <taxon>Eukaryota</taxon>
        <taxon>Metazoa</taxon>
        <taxon>Chordata</taxon>
        <taxon>Craniata</taxon>
        <taxon>Vertebrata</taxon>
        <taxon>Euteleostomi</taxon>
        <taxon>Archelosauria</taxon>
        <taxon>Archosauria</taxon>
        <taxon>Dinosauria</taxon>
        <taxon>Saurischia</taxon>
        <taxon>Theropoda</taxon>
        <taxon>Coelurosauria</taxon>
        <taxon>Aves</taxon>
        <taxon>Neognathae</taxon>
        <taxon>Neoaves</taxon>
        <taxon>Telluraves</taxon>
        <taxon>Strigiformes</taxon>
        <taxon>Strigidae</taxon>
        <taxon>Bubo</taxon>
    </lineage>
</organism>
<feature type="transmembrane region" description="Helical" evidence="15">
    <location>
        <begin position="603"/>
        <end position="629"/>
    </location>
</feature>
<dbReference type="Proteomes" id="UP000694567">
    <property type="component" value="Unplaced"/>
</dbReference>
<feature type="transmembrane region" description="Helical" evidence="15">
    <location>
        <begin position="650"/>
        <end position="670"/>
    </location>
</feature>
<dbReference type="GO" id="GO:0008528">
    <property type="term" value="F:G protein-coupled peptide receptor activity"/>
    <property type="evidence" value="ECO:0007669"/>
    <property type="project" value="TreeGrafter"/>
</dbReference>
<dbReference type="InterPro" id="IPR032675">
    <property type="entry name" value="LRR_dom_sf"/>
</dbReference>
<dbReference type="Pfam" id="PF13855">
    <property type="entry name" value="LRR_8"/>
    <property type="match status" value="2"/>
</dbReference>
<feature type="transmembrane region" description="Helical" evidence="15">
    <location>
        <begin position="682"/>
        <end position="705"/>
    </location>
</feature>
<evidence type="ECO:0000256" key="8">
    <source>
        <dbReference type="ARBA" id="ARBA00023040"/>
    </source>
</evidence>
<keyword evidence="3" id="KW-0433">Leucine-rich repeat</keyword>
<dbReference type="SUPFAM" id="SSF52058">
    <property type="entry name" value="L domain-like"/>
    <property type="match status" value="2"/>
</dbReference>
<proteinExistence type="predicted"/>
<evidence type="ECO:0000256" key="2">
    <source>
        <dbReference type="ARBA" id="ARBA00022475"/>
    </source>
</evidence>
<keyword evidence="11" id="KW-0675">Receptor</keyword>
<dbReference type="Gene3D" id="3.80.10.10">
    <property type="entry name" value="Ribonuclease Inhibitor"/>
    <property type="match status" value="1"/>
</dbReference>
<dbReference type="CDD" id="cd15362">
    <property type="entry name" value="7tmA_LGR6"/>
    <property type="match status" value="1"/>
</dbReference>